<keyword evidence="1" id="KW-0472">Membrane</keyword>
<name>A0A4Z0NEW3_9HYPH</name>
<keyword evidence="1" id="KW-0812">Transmembrane</keyword>
<keyword evidence="1" id="KW-1133">Transmembrane helix</keyword>
<keyword evidence="3" id="KW-1185">Reference proteome</keyword>
<dbReference type="InterPro" id="IPR006311">
    <property type="entry name" value="TAT_signal"/>
</dbReference>
<protein>
    <submittedName>
        <fullName evidence="2">Uncharacterized protein</fullName>
    </submittedName>
</protein>
<gene>
    <name evidence="2" type="ORF">EU555_33720</name>
</gene>
<organism evidence="2 3">
    <name type="scientific">Methylobacterium nonmethylotrophicum</name>
    <dbReference type="NCBI Taxonomy" id="1141884"/>
    <lineage>
        <taxon>Bacteria</taxon>
        <taxon>Pseudomonadati</taxon>
        <taxon>Pseudomonadota</taxon>
        <taxon>Alphaproteobacteria</taxon>
        <taxon>Hyphomicrobiales</taxon>
        <taxon>Methylobacteriaceae</taxon>
        <taxon>Methylobacterium</taxon>
    </lineage>
</organism>
<feature type="transmembrane region" description="Helical" evidence="1">
    <location>
        <begin position="43"/>
        <end position="62"/>
    </location>
</feature>
<proteinExistence type="predicted"/>
<dbReference type="Proteomes" id="UP000297535">
    <property type="component" value="Unassembled WGS sequence"/>
</dbReference>
<dbReference type="PROSITE" id="PS51318">
    <property type="entry name" value="TAT"/>
    <property type="match status" value="1"/>
</dbReference>
<sequence>MPSRRELSTVRAAGALVLALLAPAAVALAPRSGTVAVLGPPWAGGAGAARIVAAAGGAILRAGRFDNLLITTSPEPGFARRLYAAGAWLVVSPLLAGACAPSPSQPLTDSSPR</sequence>
<feature type="transmembrane region" description="Helical" evidence="1">
    <location>
        <begin position="82"/>
        <end position="103"/>
    </location>
</feature>
<evidence type="ECO:0000313" key="3">
    <source>
        <dbReference type="Proteomes" id="UP000297535"/>
    </source>
</evidence>
<reference evidence="2 3" key="1">
    <citation type="submission" date="2019-04" db="EMBL/GenBank/DDBJ databases">
        <authorList>
            <person name="Feng G."/>
            <person name="Zhu H."/>
        </authorList>
    </citation>
    <scope>NUCLEOTIDE SEQUENCE [LARGE SCALE GENOMIC DNA]</scope>
    <source>
        <strain evidence="2 3">6HR-1</strain>
    </source>
</reference>
<evidence type="ECO:0000313" key="2">
    <source>
        <dbReference type="EMBL" id="TGD93165.1"/>
    </source>
</evidence>
<dbReference type="EMBL" id="SRLB01000053">
    <property type="protein sequence ID" value="TGD93165.1"/>
    <property type="molecule type" value="Genomic_DNA"/>
</dbReference>
<accession>A0A4Z0NEW3</accession>
<dbReference type="OrthoDB" id="8237246at2"/>
<evidence type="ECO:0000256" key="1">
    <source>
        <dbReference type="SAM" id="Phobius"/>
    </source>
</evidence>
<dbReference type="RefSeq" id="WP_135419704.1">
    <property type="nucleotide sequence ID" value="NZ_SRLB01000053.1"/>
</dbReference>
<comment type="caution">
    <text evidence="2">The sequence shown here is derived from an EMBL/GenBank/DDBJ whole genome shotgun (WGS) entry which is preliminary data.</text>
</comment>
<dbReference type="AlphaFoldDB" id="A0A4Z0NEW3"/>